<organism evidence="5 6">
    <name type="scientific">Macrostomum lignano</name>
    <dbReference type="NCBI Taxonomy" id="282301"/>
    <lineage>
        <taxon>Eukaryota</taxon>
        <taxon>Metazoa</taxon>
        <taxon>Spiralia</taxon>
        <taxon>Lophotrochozoa</taxon>
        <taxon>Platyhelminthes</taxon>
        <taxon>Rhabditophora</taxon>
        <taxon>Macrostomorpha</taxon>
        <taxon>Macrostomida</taxon>
        <taxon>Macrostomidae</taxon>
        <taxon>Macrostomum</taxon>
    </lineage>
</organism>
<dbReference type="SMART" id="SM00233">
    <property type="entry name" value="PH"/>
    <property type="match status" value="1"/>
</dbReference>
<dbReference type="InterPro" id="IPR001849">
    <property type="entry name" value="PH_domain"/>
</dbReference>
<feature type="region of interest" description="Disordered" evidence="3">
    <location>
        <begin position="125"/>
        <end position="150"/>
    </location>
</feature>
<dbReference type="Pfam" id="PF00169">
    <property type="entry name" value="PH"/>
    <property type="match status" value="1"/>
</dbReference>
<dbReference type="PROSITE" id="PS50003">
    <property type="entry name" value="PH_DOMAIN"/>
    <property type="match status" value="1"/>
</dbReference>
<evidence type="ECO:0000313" key="5">
    <source>
        <dbReference type="EMBL" id="PAA76352.1"/>
    </source>
</evidence>
<dbReference type="PANTHER" id="PTHR11937">
    <property type="entry name" value="ACTIN"/>
    <property type="match status" value="1"/>
</dbReference>
<dbReference type="Proteomes" id="UP000215902">
    <property type="component" value="Unassembled WGS sequence"/>
</dbReference>
<dbReference type="SMART" id="SM00268">
    <property type="entry name" value="ACTIN"/>
    <property type="match status" value="1"/>
</dbReference>
<keyword evidence="6" id="KW-1185">Reference proteome</keyword>
<comment type="caution">
    <text evidence="5">The sequence shown here is derived from an EMBL/GenBank/DDBJ whole genome shotgun (WGS) entry which is preliminary data.</text>
</comment>
<evidence type="ECO:0000259" key="4">
    <source>
        <dbReference type="PROSITE" id="PS50003"/>
    </source>
</evidence>
<dbReference type="InterPro" id="IPR043129">
    <property type="entry name" value="ATPase_NBD"/>
</dbReference>
<evidence type="ECO:0000256" key="1">
    <source>
        <dbReference type="ARBA" id="ARBA00003520"/>
    </source>
</evidence>
<reference evidence="5 6" key="1">
    <citation type="submission" date="2017-06" db="EMBL/GenBank/DDBJ databases">
        <title>A platform for efficient transgenesis in Macrostomum lignano, a flatworm model organism for stem cell research.</title>
        <authorList>
            <person name="Berezikov E."/>
        </authorList>
    </citation>
    <scope>NUCLEOTIDE SEQUENCE [LARGE SCALE GENOMIC DNA]</scope>
    <source>
        <strain evidence="5">DV1</strain>
        <tissue evidence="5">Whole organism</tissue>
    </source>
</reference>
<proteinExistence type="inferred from homology"/>
<feature type="compositionally biased region" description="Low complexity" evidence="3">
    <location>
        <begin position="73"/>
        <end position="82"/>
    </location>
</feature>
<accession>A0A267FTR6</accession>
<feature type="compositionally biased region" description="Basic and acidic residues" evidence="3">
    <location>
        <begin position="20"/>
        <end position="29"/>
    </location>
</feature>
<feature type="domain" description="PH" evidence="4">
    <location>
        <begin position="194"/>
        <end position="291"/>
    </location>
</feature>
<evidence type="ECO:0000256" key="2">
    <source>
        <dbReference type="RuleBase" id="RU000487"/>
    </source>
</evidence>
<dbReference type="AlphaFoldDB" id="A0A267FTR6"/>
<feature type="region of interest" description="Disordered" evidence="3">
    <location>
        <begin position="43"/>
        <end position="109"/>
    </location>
</feature>
<dbReference type="InterPro" id="IPR011993">
    <property type="entry name" value="PH-like_dom_sf"/>
</dbReference>
<evidence type="ECO:0000256" key="3">
    <source>
        <dbReference type="SAM" id="MobiDB-lite"/>
    </source>
</evidence>
<sequence length="700" mass="76881">MRSALDDLKRRDPSLNQQSHRSDQVDAESKDFRSVLAAFNKMAATTSDSDVPAGPAKRTVSWKVAPTPPQPPSSQLQQQAKQPSPPKVDGRQSNGRVAPPPQAQPPSLLLRNKPVEIVSMATDAPAAAAKTPQQAPPPPQPVELVDEADGEDDRVLPAPSLRTWDPAALLADLYRLEALPEPCPRHVTDADAQCRPRRGYVEKLPNQKKKGTLLKTWKRVYLVLERCQLRWYDDQSCSESRGSMDLGGGEVEDIDGIMIGVDDGRGRFTTIRCASQDDHRQWLAALRAHTVDISETFYARPVTASSINYRGRKDIILIDIGSCSIRSGWMFDEATVPQVFIPSVVAVDRDGASVSAAGFDSFRPEVRERCRLVFPVRPNTSLPVPLFQQPPGALLALLEAAIGPLLQGVGVAGSSPVDVRRCSALVAVPRETSPASRRLLADLLLGRLGFDAVAMASQSLACLLAYGCSSGVVVQLGHQAEVAAHLEHSPVLTGCLKPDIGGHRLSQHLGTGLARHRYRLHSPTEQLLVRLALERSCYVSQDYERDLARCQVAEAEFEATLSLTEFRLPPDYRQELTHSESRFSSVEAIFDPQMLGLDAPALSRAVRQAVLACPVDYRRDVARCVLLCGGVSLLPGLRQRLETELRAQLPCQATVRCLSNRLHATYLGLQRLPHQVLQRLWLRRSDQPLTAESVEQKWTG</sequence>
<dbReference type="Gene3D" id="3.30.420.40">
    <property type="match status" value="2"/>
</dbReference>
<feature type="region of interest" description="Disordered" evidence="3">
    <location>
        <begin position="1"/>
        <end position="29"/>
    </location>
</feature>
<comment type="function">
    <text evidence="1">Actins are highly conserved proteins that are involved in various types of cell motility and are ubiquitously expressed in all eukaryotic cells.</text>
</comment>
<dbReference type="EMBL" id="NIVC01000827">
    <property type="protein sequence ID" value="PAA76352.1"/>
    <property type="molecule type" value="Genomic_DNA"/>
</dbReference>
<dbReference type="STRING" id="282301.A0A267FTR6"/>
<feature type="compositionally biased region" description="Basic and acidic residues" evidence="3">
    <location>
        <begin position="1"/>
        <end position="13"/>
    </location>
</feature>
<dbReference type="SUPFAM" id="SSF50729">
    <property type="entry name" value="PH domain-like"/>
    <property type="match status" value="1"/>
</dbReference>
<dbReference type="CDD" id="cd00821">
    <property type="entry name" value="PH"/>
    <property type="match status" value="1"/>
</dbReference>
<comment type="similarity">
    <text evidence="2">Belongs to the actin family.</text>
</comment>
<dbReference type="OrthoDB" id="337660at2759"/>
<dbReference type="Gene3D" id="2.30.29.30">
    <property type="entry name" value="Pleckstrin-homology domain (PH domain)/Phosphotyrosine-binding domain (PTB)"/>
    <property type="match status" value="1"/>
</dbReference>
<dbReference type="InterPro" id="IPR004000">
    <property type="entry name" value="Actin"/>
</dbReference>
<dbReference type="Pfam" id="PF00022">
    <property type="entry name" value="Actin"/>
    <property type="match status" value="1"/>
</dbReference>
<gene>
    <name evidence="5" type="ORF">BOX15_Mlig006667g2</name>
</gene>
<dbReference type="SUPFAM" id="SSF53067">
    <property type="entry name" value="Actin-like ATPase domain"/>
    <property type="match status" value="2"/>
</dbReference>
<dbReference type="Gene3D" id="3.90.640.10">
    <property type="entry name" value="Actin, Chain A, domain 4"/>
    <property type="match status" value="1"/>
</dbReference>
<name>A0A267FTR6_9PLAT</name>
<evidence type="ECO:0000313" key="6">
    <source>
        <dbReference type="Proteomes" id="UP000215902"/>
    </source>
</evidence>
<protein>
    <recommendedName>
        <fullName evidence="4">PH domain-containing protein</fullName>
    </recommendedName>
</protein>